<keyword evidence="1" id="KW-0614">Plasmid</keyword>
<sequence>MVSRRIKGVIMGVMVVTSYPTFAVSEDECSIWMCAPTGFSDSSCKGAKDAFKKRVRRHKPPLPDFASCMVHKDQIPEGTPISQMTYINGVSAVIRETKECVSWDGTNSNNRHCSSWKTIPEHLIKGVACTKNRHGGETPKNCISTVKWVETYMDGQLLGDIFITNNKPKGIFALFF</sequence>
<proteinExistence type="predicted"/>
<organism evidence="1">
    <name type="scientific">Aliivibrio fischeri</name>
    <name type="common">Vibrio fischeri</name>
    <dbReference type="NCBI Taxonomy" id="668"/>
    <lineage>
        <taxon>Bacteria</taxon>
        <taxon>Pseudomonadati</taxon>
        <taxon>Pseudomonadota</taxon>
        <taxon>Gammaproteobacteria</taxon>
        <taxon>Vibrionales</taxon>
        <taxon>Vibrionaceae</taxon>
        <taxon>Aliivibrio</taxon>
    </lineage>
</organism>
<dbReference type="EMBL" id="JQ031551">
    <property type="protein sequence ID" value="AEY78171.1"/>
    <property type="molecule type" value="Genomic_DNA"/>
</dbReference>
<reference evidence="1" key="1">
    <citation type="submission" date="2011-11" db="EMBL/GenBank/DDBJ databases">
        <authorList>
            <person name="Summers A.O."/>
            <person name="Wireman J."/>
            <person name="Williams L.E."/>
        </authorList>
    </citation>
    <scope>NUCLEOTIDE SEQUENCE</scope>
    <source>
        <strain evidence="1">ES657</strain>
        <plasmid evidence="1">pES657-44</plasmid>
    </source>
</reference>
<evidence type="ECO:0000313" key="1">
    <source>
        <dbReference type="EMBL" id="AEY78171.1"/>
    </source>
</evidence>
<name>H2ES04_ALIFS</name>
<dbReference type="AlphaFoldDB" id="H2ES04"/>
<protein>
    <submittedName>
        <fullName evidence="1">Uncharacterized protein</fullName>
    </submittedName>
</protein>
<geneLocation type="plasmid" evidence="1">
    <name>pES657-44</name>
</geneLocation>
<accession>H2ES04</accession>